<evidence type="ECO:0000259" key="6">
    <source>
        <dbReference type="Pfam" id="PF01321"/>
    </source>
</evidence>
<dbReference type="SUPFAM" id="SSF53092">
    <property type="entry name" value="Creatinase/prolidase N-terminal domain"/>
    <property type="match status" value="1"/>
</dbReference>
<dbReference type="Gene3D" id="3.40.350.10">
    <property type="entry name" value="Creatinase/prolidase N-terminal domain"/>
    <property type="match status" value="1"/>
</dbReference>
<dbReference type="InterPro" id="IPR001131">
    <property type="entry name" value="Peptidase_M24B_aminopep-P_CS"/>
</dbReference>
<accession>A0A419F2X3</accession>
<dbReference type="InterPro" id="IPR050659">
    <property type="entry name" value="Peptidase_M24B"/>
</dbReference>
<evidence type="ECO:0000313" key="7">
    <source>
        <dbReference type="EMBL" id="RJP72809.1"/>
    </source>
</evidence>
<keyword evidence="4" id="KW-0482">Metalloprotease</keyword>
<dbReference type="Pfam" id="PF01321">
    <property type="entry name" value="Creatinase_N"/>
    <property type="match status" value="1"/>
</dbReference>
<dbReference type="GO" id="GO:0004177">
    <property type="term" value="F:aminopeptidase activity"/>
    <property type="evidence" value="ECO:0007669"/>
    <property type="project" value="UniProtKB-KW"/>
</dbReference>
<keyword evidence="1" id="KW-0645">Protease</keyword>
<dbReference type="InterPro" id="IPR001714">
    <property type="entry name" value="Pept_M24_MAP"/>
</dbReference>
<evidence type="ECO:0000256" key="3">
    <source>
        <dbReference type="ARBA" id="ARBA00022801"/>
    </source>
</evidence>
<comment type="caution">
    <text evidence="7">The sequence shown here is derived from an EMBL/GenBank/DDBJ whole genome shotgun (WGS) entry which is preliminary data.</text>
</comment>
<evidence type="ECO:0000259" key="5">
    <source>
        <dbReference type="Pfam" id="PF00557"/>
    </source>
</evidence>
<reference evidence="7 8" key="1">
    <citation type="journal article" date="2017" name="ISME J.">
        <title>Energy and carbon metabolisms in a deep terrestrial subsurface fluid microbial community.</title>
        <authorList>
            <person name="Momper L."/>
            <person name="Jungbluth S.P."/>
            <person name="Lee M.D."/>
            <person name="Amend J.P."/>
        </authorList>
    </citation>
    <scope>NUCLEOTIDE SEQUENCE [LARGE SCALE GENOMIC DNA]</scope>
    <source>
        <strain evidence="7">SURF_17</strain>
    </source>
</reference>
<feature type="domain" description="Peptidase M24" evidence="5">
    <location>
        <begin position="137"/>
        <end position="338"/>
    </location>
</feature>
<dbReference type="SUPFAM" id="SSF55920">
    <property type="entry name" value="Creatinase/aminopeptidase"/>
    <property type="match status" value="1"/>
</dbReference>
<dbReference type="InterPro" id="IPR000994">
    <property type="entry name" value="Pept_M24"/>
</dbReference>
<organism evidence="7 8">
    <name type="scientific">Candidatus Abyssobacteria bacterium SURF_17</name>
    <dbReference type="NCBI Taxonomy" id="2093361"/>
    <lineage>
        <taxon>Bacteria</taxon>
        <taxon>Pseudomonadati</taxon>
        <taxon>Candidatus Hydrogenedentota</taxon>
        <taxon>Candidatus Abyssobacteria</taxon>
    </lineage>
</organism>
<evidence type="ECO:0000313" key="8">
    <source>
        <dbReference type="Proteomes" id="UP000285961"/>
    </source>
</evidence>
<dbReference type="Proteomes" id="UP000285961">
    <property type="component" value="Unassembled WGS sequence"/>
</dbReference>
<keyword evidence="3" id="KW-0378">Hydrolase</keyword>
<protein>
    <submittedName>
        <fullName evidence="7">Aminopeptidase P family protein</fullName>
    </submittedName>
</protein>
<name>A0A419F2X3_9BACT</name>
<dbReference type="GO" id="GO:0006508">
    <property type="term" value="P:proteolysis"/>
    <property type="evidence" value="ECO:0007669"/>
    <property type="project" value="UniProtKB-KW"/>
</dbReference>
<feature type="domain" description="Creatinase N-terminal" evidence="6">
    <location>
        <begin position="4"/>
        <end position="128"/>
    </location>
</feature>
<dbReference type="PANTHER" id="PTHR46112:SF3">
    <property type="entry name" value="AMINOPEPTIDASE YPDF"/>
    <property type="match status" value="1"/>
</dbReference>
<evidence type="ECO:0000256" key="2">
    <source>
        <dbReference type="ARBA" id="ARBA00022723"/>
    </source>
</evidence>
<keyword evidence="2" id="KW-0479">Metal-binding</keyword>
<evidence type="ECO:0000256" key="1">
    <source>
        <dbReference type="ARBA" id="ARBA00022670"/>
    </source>
</evidence>
<dbReference type="InterPro" id="IPR029149">
    <property type="entry name" value="Creatin/AminoP/Spt16_N"/>
</dbReference>
<proteinExistence type="predicted"/>
<dbReference type="Pfam" id="PF00557">
    <property type="entry name" value="Peptidase_M24"/>
    <property type="match status" value="1"/>
</dbReference>
<dbReference type="CDD" id="cd01092">
    <property type="entry name" value="APP-like"/>
    <property type="match status" value="1"/>
</dbReference>
<dbReference type="PRINTS" id="PR00599">
    <property type="entry name" value="MAPEPTIDASE"/>
</dbReference>
<dbReference type="EMBL" id="QZKI01000038">
    <property type="protein sequence ID" value="RJP72809.1"/>
    <property type="molecule type" value="Genomic_DNA"/>
</dbReference>
<keyword evidence="7" id="KW-0031">Aminopeptidase</keyword>
<dbReference type="Gene3D" id="3.90.230.10">
    <property type="entry name" value="Creatinase/methionine aminopeptidase superfamily"/>
    <property type="match status" value="1"/>
</dbReference>
<sequence>MSGRVDAIREKLAEADAEAFICASYPNYRFLSGFTGSLGVVIISMNRALIMSDFRYRTQIAQEVAGFDFVEIKGPPEATVIEQIGALKISKLAFESAHVTYRQYAQLKAVDALELIPTENWVEDTRAIKDRAEILLLERAASIAEAALELVSHEIRPGMTEQEVANRINALLRSNGARKEAFDLIVASGPRSAMPHGASSDRAIQVGEPIVIDIGAQFEGYHSDLTRTIWLDRIDSPQIAEVYEIVEAAQASAIRAVKPDVKCGAIDAVARDYIAQAGYGELFGHGLGHGVGLEVHEAPTISRLGKGTIKPGMVFTVEPGIYIPEVGGVRIEDMVMVTSDGCRRLTRSEHHPQIPL</sequence>
<dbReference type="PANTHER" id="PTHR46112">
    <property type="entry name" value="AMINOPEPTIDASE"/>
    <property type="match status" value="1"/>
</dbReference>
<dbReference type="GO" id="GO:0008235">
    <property type="term" value="F:metalloexopeptidase activity"/>
    <property type="evidence" value="ECO:0007669"/>
    <property type="project" value="UniProtKB-ARBA"/>
</dbReference>
<dbReference type="AlphaFoldDB" id="A0A419F2X3"/>
<dbReference type="PROSITE" id="PS00491">
    <property type="entry name" value="PROLINE_PEPTIDASE"/>
    <property type="match status" value="1"/>
</dbReference>
<evidence type="ECO:0000256" key="4">
    <source>
        <dbReference type="ARBA" id="ARBA00023049"/>
    </source>
</evidence>
<dbReference type="InterPro" id="IPR000587">
    <property type="entry name" value="Creatinase_N"/>
</dbReference>
<gene>
    <name evidence="7" type="ORF">C4532_05320</name>
</gene>
<dbReference type="GO" id="GO:0046872">
    <property type="term" value="F:metal ion binding"/>
    <property type="evidence" value="ECO:0007669"/>
    <property type="project" value="UniProtKB-KW"/>
</dbReference>
<dbReference type="InterPro" id="IPR036005">
    <property type="entry name" value="Creatinase/aminopeptidase-like"/>
</dbReference>